<sequence>MTGHSTSLYPSEPGWYTRVAASLTRKESPTSARSADAISKLKRFSKSSSVLSTSGLASALDFRRLHDSAHQVTELLSPLGIINDHVPYRVSVLDSRLDKLTIGRWQTYLPPLPATLY</sequence>
<reference evidence="1 2" key="1">
    <citation type="journal article" date="2015" name="Genome Biol. Evol.">
        <title>Comparative Genomics of a Bacterivorous Green Alga Reveals Evolutionary Causalities and Consequences of Phago-Mixotrophic Mode of Nutrition.</title>
        <authorList>
            <person name="Burns J.A."/>
            <person name="Paasch A."/>
            <person name="Narechania A."/>
            <person name="Kim E."/>
        </authorList>
    </citation>
    <scope>NUCLEOTIDE SEQUENCE [LARGE SCALE GENOMIC DNA]</scope>
    <source>
        <strain evidence="1 2">PLY_AMNH</strain>
    </source>
</reference>
<keyword evidence="2" id="KW-1185">Reference proteome</keyword>
<dbReference type="AlphaFoldDB" id="A0AAE0KRW2"/>
<evidence type="ECO:0000313" key="1">
    <source>
        <dbReference type="EMBL" id="KAK3258482.1"/>
    </source>
</evidence>
<organism evidence="1 2">
    <name type="scientific">Cymbomonas tetramitiformis</name>
    <dbReference type="NCBI Taxonomy" id="36881"/>
    <lineage>
        <taxon>Eukaryota</taxon>
        <taxon>Viridiplantae</taxon>
        <taxon>Chlorophyta</taxon>
        <taxon>Pyramimonadophyceae</taxon>
        <taxon>Pyramimonadales</taxon>
        <taxon>Pyramimonadaceae</taxon>
        <taxon>Cymbomonas</taxon>
    </lineage>
</organism>
<evidence type="ECO:0000313" key="2">
    <source>
        <dbReference type="Proteomes" id="UP001190700"/>
    </source>
</evidence>
<protein>
    <submittedName>
        <fullName evidence="1">Uncharacterized protein</fullName>
    </submittedName>
</protein>
<gene>
    <name evidence="1" type="ORF">CYMTET_32475</name>
</gene>
<proteinExistence type="predicted"/>
<name>A0AAE0KRW2_9CHLO</name>
<dbReference type="EMBL" id="LGRX02019497">
    <property type="protein sequence ID" value="KAK3258482.1"/>
    <property type="molecule type" value="Genomic_DNA"/>
</dbReference>
<accession>A0AAE0KRW2</accession>
<comment type="caution">
    <text evidence="1">The sequence shown here is derived from an EMBL/GenBank/DDBJ whole genome shotgun (WGS) entry which is preliminary data.</text>
</comment>
<dbReference type="Proteomes" id="UP001190700">
    <property type="component" value="Unassembled WGS sequence"/>
</dbReference>